<evidence type="ECO:0000259" key="3">
    <source>
        <dbReference type="Pfam" id="PF13205"/>
    </source>
</evidence>
<feature type="signal peptide" evidence="2">
    <location>
        <begin position="1"/>
        <end position="28"/>
    </location>
</feature>
<organism evidence="4">
    <name type="scientific">Moorella thermoacetica Y72</name>
    <dbReference type="NCBI Taxonomy" id="1325331"/>
    <lineage>
        <taxon>Bacteria</taxon>
        <taxon>Bacillati</taxon>
        <taxon>Bacillota</taxon>
        <taxon>Clostridia</taxon>
        <taxon>Neomoorellales</taxon>
        <taxon>Neomoorellaceae</taxon>
        <taxon>Neomoorella</taxon>
    </lineage>
</organism>
<dbReference type="Pfam" id="PF13205">
    <property type="entry name" value="Big_5"/>
    <property type="match status" value="1"/>
</dbReference>
<reference evidence="4" key="1">
    <citation type="journal article" date="2014" name="Gene">
        <title>Genome-guided analysis of transformation efficiency and carbon dioxide assimilation by Moorella thermoacetica Y72.</title>
        <authorList>
            <person name="Tsukahara K."/>
            <person name="Kita A."/>
            <person name="Nakashimada Y."/>
            <person name="Hoshino T."/>
            <person name="Murakami K."/>
        </authorList>
    </citation>
    <scope>NUCLEOTIDE SEQUENCE [LARGE SCALE GENOMIC DNA]</scope>
    <source>
        <strain evidence="4">Y72</strain>
    </source>
</reference>
<sequence length="212" mass="22756">MMNTKRKLITITLLFVFFALLQAAPAGAAPIPSGFKVWPLKTTDDLRKTWTVKFNMPLDPATINGQNIYVTDENNQPVDTVLSSSPDSAAVAVTPASPYTPGKVYRLFITDGLTSAKGGLPLHPPVVVPFTVADSKAKIIAISSTYSSFLTSITVITSPDVYSVKVGLDEMHYQGGNTYTLGIPGLKIGDVVIIRAYDSNGRLLESKTYTVG</sequence>
<dbReference type="InterPro" id="IPR014755">
    <property type="entry name" value="Cu-Rt/internalin_Ig-like"/>
</dbReference>
<accession>A0A0S6UA72</accession>
<name>A0A0S6UA72_NEOTH</name>
<evidence type="ECO:0000313" key="4">
    <source>
        <dbReference type="EMBL" id="GAF26023.1"/>
    </source>
</evidence>
<dbReference type="AlphaFoldDB" id="A0A0S6UA72"/>
<gene>
    <name evidence="4" type="ORF">MTY_1360</name>
</gene>
<dbReference type="EMBL" id="DF238840">
    <property type="protein sequence ID" value="GAF26023.1"/>
    <property type="molecule type" value="Genomic_DNA"/>
</dbReference>
<evidence type="ECO:0000256" key="2">
    <source>
        <dbReference type="SAM" id="SignalP"/>
    </source>
</evidence>
<dbReference type="Gene3D" id="2.60.40.1220">
    <property type="match status" value="1"/>
</dbReference>
<protein>
    <submittedName>
        <fullName evidence="4">Sulfite reductase, alpha subunit</fullName>
    </submittedName>
</protein>
<dbReference type="RefSeq" id="WP_025773762.1">
    <property type="nucleotide sequence ID" value="NZ_DF238840.1"/>
</dbReference>
<feature type="domain" description="SbsA Ig-like" evidence="3">
    <location>
        <begin position="46"/>
        <end position="131"/>
    </location>
</feature>
<proteinExistence type="predicted"/>
<feature type="chain" id="PRO_5006630508" evidence="2">
    <location>
        <begin position="29"/>
        <end position="212"/>
    </location>
</feature>
<dbReference type="InterPro" id="IPR032812">
    <property type="entry name" value="SbsA_Ig"/>
</dbReference>
<keyword evidence="1 2" id="KW-0732">Signal</keyword>
<evidence type="ECO:0000256" key="1">
    <source>
        <dbReference type="ARBA" id="ARBA00022729"/>
    </source>
</evidence>
<dbReference type="Proteomes" id="UP000063718">
    <property type="component" value="Unassembled WGS sequence"/>
</dbReference>